<evidence type="ECO:0000256" key="10">
    <source>
        <dbReference type="ARBA" id="ARBA00052017"/>
    </source>
</evidence>
<dbReference type="FunFam" id="3.90.950.10:FF:000001">
    <property type="entry name" value="dITP/XTP pyrophosphatase"/>
    <property type="match status" value="1"/>
</dbReference>
<evidence type="ECO:0000256" key="9">
    <source>
        <dbReference type="ARBA" id="ARBA00051875"/>
    </source>
</evidence>
<dbReference type="Gene3D" id="3.90.950.10">
    <property type="match status" value="1"/>
</dbReference>
<dbReference type="InterPro" id="IPR002637">
    <property type="entry name" value="RdgB/HAM1"/>
</dbReference>
<comment type="similarity">
    <text evidence="2">Belongs to the HAM1 NTPase family.</text>
</comment>
<dbReference type="GO" id="GO:0036222">
    <property type="term" value="F:XTP diphosphatase activity"/>
    <property type="evidence" value="ECO:0007669"/>
    <property type="project" value="UniProtKB-ARBA"/>
</dbReference>
<evidence type="ECO:0000256" key="7">
    <source>
        <dbReference type="ARBA" id="ARBA00022842"/>
    </source>
</evidence>
<dbReference type="PANTHER" id="PTHR11067">
    <property type="entry name" value="INOSINE TRIPHOSPHATE PYROPHOSPHATASE/HAM1 PROTEIN"/>
    <property type="match status" value="1"/>
</dbReference>
<comment type="catalytic activity">
    <reaction evidence="10">
        <text>XTP + H2O = XMP + diphosphate + H(+)</text>
        <dbReference type="Rhea" id="RHEA:28610"/>
        <dbReference type="ChEBI" id="CHEBI:15377"/>
        <dbReference type="ChEBI" id="CHEBI:15378"/>
        <dbReference type="ChEBI" id="CHEBI:33019"/>
        <dbReference type="ChEBI" id="CHEBI:57464"/>
        <dbReference type="ChEBI" id="CHEBI:61314"/>
        <dbReference type="EC" id="3.6.1.66"/>
    </reaction>
</comment>
<name>A0A381P4Z6_9ZZZZ</name>
<comment type="cofactor">
    <cofactor evidence="1">
        <name>Mg(2+)</name>
        <dbReference type="ChEBI" id="CHEBI:18420"/>
    </cofactor>
</comment>
<accession>A0A381P4Z6</accession>
<sequence length="206" mass="23156">MSRRKTLVLATHNIHKQTEMKFILSRLGVTVIGLDQFPEIKSIEETGTTLIENALIKARTVHEITGLPSLADDTGLEVDALNGAPGVYSARFAGENATFEDNVNKMLIALKGIPYDKRRARFRTVLAFVDSNSELSEDGVIEGRIINKARGKDGFGYDPIFQPESYDITFAEMTSEEKNRISHRARALEKMKKILKTYFEKGEFIE</sequence>
<evidence type="ECO:0000256" key="13">
    <source>
        <dbReference type="ARBA" id="ARBA00075987"/>
    </source>
</evidence>
<dbReference type="GO" id="GO:0009117">
    <property type="term" value="P:nucleotide metabolic process"/>
    <property type="evidence" value="ECO:0007669"/>
    <property type="project" value="UniProtKB-KW"/>
</dbReference>
<evidence type="ECO:0000256" key="12">
    <source>
        <dbReference type="ARBA" id="ARBA00071289"/>
    </source>
</evidence>
<evidence type="ECO:0000313" key="17">
    <source>
        <dbReference type="EMBL" id="SUZ61487.1"/>
    </source>
</evidence>
<comment type="subunit">
    <text evidence="3">Homodimer.</text>
</comment>
<evidence type="ECO:0000256" key="6">
    <source>
        <dbReference type="ARBA" id="ARBA00022801"/>
    </source>
</evidence>
<evidence type="ECO:0000256" key="16">
    <source>
        <dbReference type="ARBA" id="ARBA00083635"/>
    </source>
</evidence>
<dbReference type="GO" id="GO:0036220">
    <property type="term" value="F:ITP diphosphatase activity"/>
    <property type="evidence" value="ECO:0007669"/>
    <property type="project" value="UniProtKB-EC"/>
</dbReference>
<dbReference type="GO" id="GO:0009146">
    <property type="term" value="P:purine nucleoside triphosphate catabolic process"/>
    <property type="evidence" value="ECO:0007669"/>
    <property type="project" value="UniProtKB-ARBA"/>
</dbReference>
<evidence type="ECO:0000256" key="8">
    <source>
        <dbReference type="ARBA" id="ARBA00023080"/>
    </source>
</evidence>
<proteinExistence type="inferred from homology"/>
<evidence type="ECO:0000256" key="14">
    <source>
        <dbReference type="ARBA" id="ARBA00078805"/>
    </source>
</evidence>
<reference evidence="17" key="1">
    <citation type="submission" date="2018-05" db="EMBL/GenBank/DDBJ databases">
        <authorList>
            <person name="Lanie J.A."/>
            <person name="Ng W.-L."/>
            <person name="Kazmierczak K.M."/>
            <person name="Andrzejewski T.M."/>
            <person name="Davidsen T.M."/>
            <person name="Wayne K.J."/>
            <person name="Tettelin H."/>
            <person name="Glass J.I."/>
            <person name="Rusch D."/>
            <person name="Podicherti R."/>
            <person name="Tsui H.-C.T."/>
            <person name="Winkler M.E."/>
        </authorList>
    </citation>
    <scope>NUCLEOTIDE SEQUENCE</scope>
</reference>
<dbReference type="InterPro" id="IPR020922">
    <property type="entry name" value="dITP/XTP_pyrophosphatase"/>
</dbReference>
<dbReference type="EC" id="3.6.1.66" evidence="11"/>
<dbReference type="CDD" id="cd00515">
    <property type="entry name" value="HAM1"/>
    <property type="match status" value="1"/>
</dbReference>
<keyword evidence="4" id="KW-0479">Metal-binding</keyword>
<keyword evidence="5" id="KW-0547">Nucleotide-binding</keyword>
<keyword evidence="8" id="KW-0546">Nucleotide metabolism</keyword>
<evidence type="ECO:0000256" key="15">
    <source>
        <dbReference type="ARBA" id="ARBA00083186"/>
    </source>
</evidence>
<evidence type="ECO:0000256" key="11">
    <source>
        <dbReference type="ARBA" id="ARBA00066468"/>
    </source>
</evidence>
<evidence type="ECO:0000256" key="2">
    <source>
        <dbReference type="ARBA" id="ARBA00008023"/>
    </source>
</evidence>
<keyword evidence="6" id="KW-0378">Hydrolase</keyword>
<gene>
    <name evidence="17" type="ORF">METZ01_LOCUS14341</name>
</gene>
<dbReference type="PANTHER" id="PTHR11067:SF9">
    <property type="entry name" value="INOSINE TRIPHOSPHATE PYROPHOSPHATASE"/>
    <property type="match status" value="1"/>
</dbReference>
<dbReference type="GO" id="GO:0000166">
    <property type="term" value="F:nucleotide binding"/>
    <property type="evidence" value="ECO:0007669"/>
    <property type="project" value="UniProtKB-KW"/>
</dbReference>
<dbReference type="SUPFAM" id="SSF52972">
    <property type="entry name" value="ITPase-like"/>
    <property type="match status" value="1"/>
</dbReference>
<keyword evidence="7" id="KW-0460">Magnesium</keyword>
<evidence type="ECO:0000256" key="5">
    <source>
        <dbReference type="ARBA" id="ARBA00022741"/>
    </source>
</evidence>
<dbReference type="GO" id="GO:0046872">
    <property type="term" value="F:metal ion binding"/>
    <property type="evidence" value="ECO:0007669"/>
    <property type="project" value="UniProtKB-KW"/>
</dbReference>
<dbReference type="GO" id="GO:0005829">
    <property type="term" value="C:cytosol"/>
    <property type="evidence" value="ECO:0007669"/>
    <property type="project" value="TreeGrafter"/>
</dbReference>
<dbReference type="NCBIfam" id="TIGR00042">
    <property type="entry name" value="RdgB/HAM1 family non-canonical purine NTP pyrophosphatase"/>
    <property type="match status" value="1"/>
</dbReference>
<dbReference type="InterPro" id="IPR029001">
    <property type="entry name" value="ITPase-like_fam"/>
</dbReference>
<dbReference type="GO" id="GO:0035870">
    <property type="term" value="F:dITP diphosphatase activity"/>
    <property type="evidence" value="ECO:0007669"/>
    <property type="project" value="UniProtKB-ARBA"/>
</dbReference>
<evidence type="ECO:0000256" key="3">
    <source>
        <dbReference type="ARBA" id="ARBA00011738"/>
    </source>
</evidence>
<dbReference type="AlphaFoldDB" id="A0A381P4Z6"/>
<comment type="catalytic activity">
    <reaction evidence="9">
        <text>dITP + H2O = dIMP + diphosphate + H(+)</text>
        <dbReference type="Rhea" id="RHEA:28342"/>
        <dbReference type="ChEBI" id="CHEBI:15377"/>
        <dbReference type="ChEBI" id="CHEBI:15378"/>
        <dbReference type="ChEBI" id="CHEBI:33019"/>
        <dbReference type="ChEBI" id="CHEBI:61194"/>
        <dbReference type="ChEBI" id="CHEBI:61382"/>
        <dbReference type="EC" id="3.6.1.66"/>
    </reaction>
</comment>
<protein>
    <recommendedName>
        <fullName evidence="12">dITP/XTP pyrophosphatase</fullName>
        <ecNumber evidence="11">3.6.1.66</ecNumber>
    </recommendedName>
    <alternativeName>
        <fullName evidence="13">Non-canonical purine NTP pyrophosphatase</fullName>
    </alternativeName>
    <alternativeName>
        <fullName evidence="14">Non-standard purine NTP pyrophosphatase</fullName>
    </alternativeName>
    <alternativeName>
        <fullName evidence="16">Nucleoside-triphosphate diphosphatase</fullName>
    </alternativeName>
    <alternativeName>
        <fullName evidence="15">Nucleoside-triphosphate pyrophosphatase</fullName>
    </alternativeName>
</protein>
<dbReference type="Pfam" id="PF01725">
    <property type="entry name" value="Ham1p_like"/>
    <property type="match status" value="1"/>
</dbReference>
<organism evidence="17">
    <name type="scientific">marine metagenome</name>
    <dbReference type="NCBI Taxonomy" id="408172"/>
    <lineage>
        <taxon>unclassified sequences</taxon>
        <taxon>metagenomes</taxon>
        <taxon>ecological metagenomes</taxon>
    </lineage>
</organism>
<dbReference type="HAMAP" id="MF_01405">
    <property type="entry name" value="Non_canon_purine_NTPase"/>
    <property type="match status" value="1"/>
</dbReference>
<dbReference type="GO" id="GO:0017111">
    <property type="term" value="F:ribonucleoside triphosphate phosphatase activity"/>
    <property type="evidence" value="ECO:0007669"/>
    <property type="project" value="InterPro"/>
</dbReference>
<evidence type="ECO:0000256" key="4">
    <source>
        <dbReference type="ARBA" id="ARBA00022723"/>
    </source>
</evidence>
<dbReference type="EMBL" id="UINC01000807">
    <property type="protein sequence ID" value="SUZ61487.1"/>
    <property type="molecule type" value="Genomic_DNA"/>
</dbReference>
<evidence type="ECO:0000256" key="1">
    <source>
        <dbReference type="ARBA" id="ARBA00001946"/>
    </source>
</evidence>